<accession>B3M4M9</accession>
<evidence type="ECO:0000256" key="4">
    <source>
        <dbReference type="ARBA" id="ARBA00023157"/>
    </source>
</evidence>
<dbReference type="PROSITE" id="PS50940">
    <property type="entry name" value="CHIT_BIND_II"/>
    <property type="match status" value="2"/>
</dbReference>
<dbReference type="GO" id="GO:0005576">
    <property type="term" value="C:extracellular region"/>
    <property type="evidence" value="ECO:0007669"/>
    <property type="project" value="InterPro"/>
</dbReference>
<dbReference type="HOGENOM" id="CLU_097684_0_0_1"/>
<dbReference type="InterPro" id="IPR002557">
    <property type="entry name" value="Chitin-bd_dom"/>
</dbReference>
<dbReference type="Pfam" id="PF01607">
    <property type="entry name" value="CBM_14"/>
    <property type="match status" value="2"/>
</dbReference>
<dbReference type="GO" id="GO:0008061">
    <property type="term" value="F:chitin binding"/>
    <property type="evidence" value="ECO:0007669"/>
    <property type="project" value="UniProtKB-KW"/>
</dbReference>
<dbReference type="KEGG" id="dan:6507128"/>
<keyword evidence="5" id="KW-0325">Glycoprotein</keyword>
<evidence type="ECO:0000256" key="5">
    <source>
        <dbReference type="ARBA" id="ARBA00023180"/>
    </source>
</evidence>
<dbReference type="PANTHER" id="PTHR23301:SF0">
    <property type="entry name" value="CHITIN-BINDING TYPE-2 DOMAIN-CONTAINING PROTEIN-RELATED"/>
    <property type="match status" value="1"/>
</dbReference>
<dbReference type="Gene3D" id="2.170.140.10">
    <property type="entry name" value="Chitin binding domain"/>
    <property type="match status" value="2"/>
</dbReference>
<dbReference type="EMBL" id="CH902618">
    <property type="protein sequence ID" value="EDV39428.2"/>
    <property type="molecule type" value="Genomic_DNA"/>
</dbReference>
<evidence type="ECO:0000256" key="1">
    <source>
        <dbReference type="ARBA" id="ARBA00022669"/>
    </source>
</evidence>
<feature type="domain" description="Chitin-binding type-2" evidence="6">
    <location>
        <begin position="12"/>
        <end position="72"/>
    </location>
</feature>
<dbReference type="InterPro" id="IPR036508">
    <property type="entry name" value="Chitin-bd_dom_sf"/>
</dbReference>
<keyword evidence="1" id="KW-0147">Chitin-binding</keyword>
<dbReference type="OrthoDB" id="6020543at2759"/>
<dbReference type="Proteomes" id="UP000007801">
    <property type="component" value="Unassembled WGS sequence"/>
</dbReference>
<dbReference type="STRING" id="7217.B3M4M9"/>
<evidence type="ECO:0000313" key="8">
    <source>
        <dbReference type="Proteomes" id="UP000007801"/>
    </source>
</evidence>
<gene>
    <name evidence="7" type="primary">Dana\GF24496</name>
    <name evidence="7" type="synonym">dana_GLEANR_9212</name>
    <name evidence="7" type="ORF">GF24496</name>
</gene>
<keyword evidence="8" id="KW-1185">Reference proteome</keyword>
<evidence type="ECO:0000313" key="7">
    <source>
        <dbReference type="EMBL" id="EDV39428.2"/>
    </source>
</evidence>
<feature type="domain" description="Chitin-binding type-2" evidence="6">
    <location>
        <begin position="151"/>
        <end position="206"/>
    </location>
</feature>
<protein>
    <recommendedName>
        <fullName evidence="6">Chitin-binding type-2 domain-containing protein</fullName>
    </recommendedName>
</protein>
<dbReference type="AlphaFoldDB" id="B3M4M9"/>
<evidence type="ECO:0000259" key="6">
    <source>
        <dbReference type="PROSITE" id="PS50940"/>
    </source>
</evidence>
<dbReference type="SMART" id="SM00494">
    <property type="entry name" value="ChtBD2"/>
    <property type="match status" value="3"/>
</dbReference>
<keyword evidence="2" id="KW-0732">Signal</keyword>
<proteinExistence type="predicted"/>
<evidence type="ECO:0000256" key="3">
    <source>
        <dbReference type="ARBA" id="ARBA00022737"/>
    </source>
</evidence>
<dbReference type="SUPFAM" id="SSF57625">
    <property type="entry name" value="Invertebrate chitin-binding proteins"/>
    <property type="match status" value="3"/>
</dbReference>
<dbReference type="InParanoid" id="B3M4M9"/>
<evidence type="ECO:0000256" key="2">
    <source>
        <dbReference type="ARBA" id="ARBA00022729"/>
    </source>
</evidence>
<keyword evidence="4" id="KW-1015">Disulfide bond</keyword>
<dbReference type="PANTHER" id="PTHR23301">
    <property type="entry name" value="CHITIN BINDING PERITROPHIN-A"/>
    <property type="match status" value="1"/>
</dbReference>
<name>B3M4M9_DROAN</name>
<keyword evidence="3" id="KW-0677">Repeat</keyword>
<dbReference type="InterPro" id="IPR051940">
    <property type="entry name" value="Chitin_bind-dev_reg"/>
</dbReference>
<sequence>MDLSSDVFIPSGGRCPAYDDPNHPILLADPTNCRQYYSCFFGQLRLQHCPPNMYWSETNYRCDYKQYSTCNNEESSQVQYTPYPGDCSRFYETKVQQCPGNLHWSSSYRRCVDPLYSGCGALPWDSSPSEVIPSPGGGPITNPGYLPIDPQELCINSALNTYIPYPGDCQKFIHCDSRATVLVCPGDLYWNPQKVSCGTDRTYCQVF</sequence>
<reference evidence="7 8" key="1">
    <citation type="journal article" date="2007" name="Nature">
        <title>Evolution of genes and genomes on the Drosophila phylogeny.</title>
        <authorList>
            <consortium name="Drosophila 12 Genomes Consortium"/>
            <person name="Clark A.G."/>
            <person name="Eisen M.B."/>
            <person name="Smith D.R."/>
            <person name="Bergman C.M."/>
            <person name="Oliver B."/>
            <person name="Markow T.A."/>
            <person name="Kaufman T.C."/>
            <person name="Kellis M."/>
            <person name="Gelbart W."/>
            <person name="Iyer V.N."/>
            <person name="Pollard D.A."/>
            <person name="Sackton T.B."/>
            <person name="Larracuente A.M."/>
            <person name="Singh N.D."/>
            <person name="Abad J.P."/>
            <person name="Abt D.N."/>
            <person name="Adryan B."/>
            <person name="Aguade M."/>
            <person name="Akashi H."/>
            <person name="Anderson W.W."/>
            <person name="Aquadro C.F."/>
            <person name="Ardell D.H."/>
            <person name="Arguello R."/>
            <person name="Artieri C.G."/>
            <person name="Barbash D.A."/>
            <person name="Barker D."/>
            <person name="Barsanti P."/>
            <person name="Batterham P."/>
            <person name="Batzoglou S."/>
            <person name="Begun D."/>
            <person name="Bhutkar A."/>
            <person name="Blanco E."/>
            <person name="Bosak S.A."/>
            <person name="Bradley R.K."/>
            <person name="Brand A.D."/>
            <person name="Brent M.R."/>
            <person name="Brooks A.N."/>
            <person name="Brown R.H."/>
            <person name="Butlin R.K."/>
            <person name="Caggese C."/>
            <person name="Calvi B.R."/>
            <person name="Bernardo de Carvalho A."/>
            <person name="Caspi A."/>
            <person name="Castrezana S."/>
            <person name="Celniker S.E."/>
            <person name="Chang J.L."/>
            <person name="Chapple C."/>
            <person name="Chatterji S."/>
            <person name="Chinwalla A."/>
            <person name="Civetta A."/>
            <person name="Clifton S.W."/>
            <person name="Comeron J.M."/>
            <person name="Costello J.C."/>
            <person name="Coyne J.A."/>
            <person name="Daub J."/>
            <person name="David R.G."/>
            <person name="Delcher A.L."/>
            <person name="Delehaunty K."/>
            <person name="Do C.B."/>
            <person name="Ebling H."/>
            <person name="Edwards K."/>
            <person name="Eickbush T."/>
            <person name="Evans J.D."/>
            <person name="Filipski A."/>
            <person name="Findeiss S."/>
            <person name="Freyhult E."/>
            <person name="Fulton L."/>
            <person name="Fulton R."/>
            <person name="Garcia A.C."/>
            <person name="Gardiner A."/>
            <person name="Garfield D.A."/>
            <person name="Garvin B.E."/>
            <person name="Gibson G."/>
            <person name="Gilbert D."/>
            <person name="Gnerre S."/>
            <person name="Godfrey J."/>
            <person name="Good R."/>
            <person name="Gotea V."/>
            <person name="Gravely B."/>
            <person name="Greenberg A.J."/>
            <person name="Griffiths-Jones S."/>
            <person name="Gross S."/>
            <person name="Guigo R."/>
            <person name="Gustafson E.A."/>
            <person name="Haerty W."/>
            <person name="Hahn M.W."/>
            <person name="Halligan D.L."/>
            <person name="Halpern A.L."/>
            <person name="Halter G.M."/>
            <person name="Han M.V."/>
            <person name="Heger A."/>
            <person name="Hillier L."/>
            <person name="Hinrichs A.S."/>
            <person name="Holmes I."/>
            <person name="Hoskins R.A."/>
            <person name="Hubisz M.J."/>
            <person name="Hultmark D."/>
            <person name="Huntley M.A."/>
            <person name="Jaffe D.B."/>
            <person name="Jagadeeshan S."/>
            <person name="Jeck W.R."/>
            <person name="Johnson J."/>
            <person name="Jones C.D."/>
            <person name="Jordan W.C."/>
            <person name="Karpen G.H."/>
            <person name="Kataoka E."/>
            <person name="Keightley P.D."/>
            <person name="Kheradpour P."/>
            <person name="Kirkness E.F."/>
            <person name="Koerich L.B."/>
            <person name="Kristiansen K."/>
            <person name="Kudrna D."/>
            <person name="Kulathinal R.J."/>
            <person name="Kumar S."/>
            <person name="Kwok R."/>
            <person name="Lander E."/>
            <person name="Langley C.H."/>
            <person name="Lapoint R."/>
            <person name="Lazzaro B.P."/>
            <person name="Lee S.J."/>
            <person name="Levesque L."/>
            <person name="Li R."/>
            <person name="Lin C.F."/>
            <person name="Lin M.F."/>
            <person name="Lindblad-Toh K."/>
            <person name="Llopart A."/>
            <person name="Long M."/>
            <person name="Low L."/>
            <person name="Lozovsky E."/>
            <person name="Lu J."/>
            <person name="Luo M."/>
            <person name="Machado C.A."/>
            <person name="Makalowski W."/>
            <person name="Marzo M."/>
            <person name="Matsuda M."/>
            <person name="Matzkin L."/>
            <person name="McAllister B."/>
            <person name="McBride C.S."/>
            <person name="McKernan B."/>
            <person name="McKernan K."/>
            <person name="Mendez-Lago M."/>
            <person name="Minx P."/>
            <person name="Mollenhauer M.U."/>
            <person name="Montooth K."/>
            <person name="Mount S.M."/>
            <person name="Mu X."/>
            <person name="Myers E."/>
            <person name="Negre B."/>
            <person name="Newfeld S."/>
            <person name="Nielsen R."/>
            <person name="Noor M.A."/>
            <person name="O'Grady P."/>
            <person name="Pachter L."/>
            <person name="Papaceit M."/>
            <person name="Parisi M.J."/>
            <person name="Parisi M."/>
            <person name="Parts L."/>
            <person name="Pedersen J.S."/>
            <person name="Pesole G."/>
            <person name="Phillippy A.M."/>
            <person name="Ponting C.P."/>
            <person name="Pop M."/>
            <person name="Porcelli D."/>
            <person name="Powell J.R."/>
            <person name="Prohaska S."/>
            <person name="Pruitt K."/>
            <person name="Puig M."/>
            <person name="Quesneville H."/>
            <person name="Ram K.R."/>
            <person name="Rand D."/>
            <person name="Rasmussen M.D."/>
            <person name="Reed L.K."/>
            <person name="Reenan R."/>
            <person name="Reily A."/>
            <person name="Remington K.A."/>
            <person name="Rieger T.T."/>
            <person name="Ritchie M.G."/>
            <person name="Robin C."/>
            <person name="Rogers Y.H."/>
            <person name="Rohde C."/>
            <person name="Rozas J."/>
            <person name="Rubenfield M.J."/>
            <person name="Ruiz A."/>
            <person name="Russo S."/>
            <person name="Salzberg S.L."/>
            <person name="Sanchez-Gracia A."/>
            <person name="Saranga D.J."/>
            <person name="Sato H."/>
            <person name="Schaeffer S.W."/>
            <person name="Schatz M.C."/>
            <person name="Schlenke T."/>
            <person name="Schwartz R."/>
            <person name="Segarra C."/>
            <person name="Singh R.S."/>
            <person name="Sirot L."/>
            <person name="Sirota M."/>
            <person name="Sisneros N.B."/>
            <person name="Smith C.D."/>
            <person name="Smith T.F."/>
            <person name="Spieth J."/>
            <person name="Stage D.E."/>
            <person name="Stark A."/>
            <person name="Stephan W."/>
            <person name="Strausberg R.L."/>
            <person name="Strempel S."/>
            <person name="Sturgill D."/>
            <person name="Sutton G."/>
            <person name="Sutton G.G."/>
            <person name="Tao W."/>
            <person name="Teichmann S."/>
            <person name="Tobari Y.N."/>
            <person name="Tomimura Y."/>
            <person name="Tsolas J.M."/>
            <person name="Valente V.L."/>
            <person name="Venter E."/>
            <person name="Venter J.C."/>
            <person name="Vicario S."/>
            <person name="Vieira F.G."/>
            <person name="Vilella A.J."/>
            <person name="Villasante A."/>
            <person name="Walenz B."/>
            <person name="Wang J."/>
            <person name="Wasserman M."/>
            <person name="Watts T."/>
            <person name="Wilson D."/>
            <person name="Wilson R.K."/>
            <person name="Wing R.A."/>
            <person name="Wolfner M.F."/>
            <person name="Wong A."/>
            <person name="Wong G.K."/>
            <person name="Wu C.I."/>
            <person name="Wu G."/>
            <person name="Yamamoto D."/>
            <person name="Yang H.P."/>
            <person name="Yang S.P."/>
            <person name="Yorke J.A."/>
            <person name="Yoshida K."/>
            <person name="Zdobnov E."/>
            <person name="Zhang P."/>
            <person name="Zhang Y."/>
            <person name="Zimin A.V."/>
            <person name="Baldwin J."/>
            <person name="Abdouelleil A."/>
            <person name="Abdulkadir J."/>
            <person name="Abebe A."/>
            <person name="Abera B."/>
            <person name="Abreu J."/>
            <person name="Acer S.C."/>
            <person name="Aftuck L."/>
            <person name="Alexander A."/>
            <person name="An P."/>
            <person name="Anderson E."/>
            <person name="Anderson S."/>
            <person name="Arachi H."/>
            <person name="Azer M."/>
            <person name="Bachantsang P."/>
            <person name="Barry A."/>
            <person name="Bayul T."/>
            <person name="Berlin A."/>
            <person name="Bessette D."/>
            <person name="Bloom T."/>
            <person name="Blye J."/>
            <person name="Boguslavskiy L."/>
            <person name="Bonnet C."/>
            <person name="Boukhgalter B."/>
            <person name="Bourzgui I."/>
            <person name="Brown A."/>
            <person name="Cahill P."/>
            <person name="Channer S."/>
            <person name="Cheshatsang Y."/>
            <person name="Chuda L."/>
            <person name="Citroen M."/>
            <person name="Collymore A."/>
            <person name="Cooke P."/>
            <person name="Costello M."/>
            <person name="D'Aco K."/>
            <person name="Daza R."/>
            <person name="De Haan G."/>
            <person name="DeGray S."/>
            <person name="DeMaso C."/>
            <person name="Dhargay N."/>
            <person name="Dooley K."/>
            <person name="Dooley E."/>
            <person name="Doricent M."/>
            <person name="Dorje P."/>
            <person name="Dorjee K."/>
            <person name="Dupes A."/>
            <person name="Elong R."/>
            <person name="Falk J."/>
            <person name="Farina A."/>
            <person name="Faro S."/>
            <person name="Ferguson D."/>
            <person name="Fisher S."/>
            <person name="Foley C.D."/>
            <person name="Franke A."/>
            <person name="Friedrich D."/>
            <person name="Gadbois L."/>
            <person name="Gearin G."/>
            <person name="Gearin C.R."/>
            <person name="Giannoukos G."/>
            <person name="Goode T."/>
            <person name="Graham J."/>
            <person name="Grandbois E."/>
            <person name="Grewal S."/>
            <person name="Gyaltsen K."/>
            <person name="Hafez N."/>
            <person name="Hagos B."/>
            <person name="Hall J."/>
            <person name="Henson C."/>
            <person name="Hollinger A."/>
            <person name="Honan T."/>
            <person name="Huard M.D."/>
            <person name="Hughes L."/>
            <person name="Hurhula B."/>
            <person name="Husby M.E."/>
            <person name="Kamat A."/>
            <person name="Kanga B."/>
            <person name="Kashin S."/>
            <person name="Khazanovich D."/>
            <person name="Kisner P."/>
            <person name="Lance K."/>
            <person name="Lara M."/>
            <person name="Lee W."/>
            <person name="Lennon N."/>
            <person name="Letendre F."/>
            <person name="LeVine R."/>
            <person name="Lipovsky A."/>
            <person name="Liu X."/>
            <person name="Liu J."/>
            <person name="Liu S."/>
            <person name="Lokyitsang T."/>
            <person name="Lokyitsang Y."/>
            <person name="Lubonja R."/>
            <person name="Lui A."/>
            <person name="MacDonald P."/>
            <person name="Magnisalis V."/>
            <person name="Maru K."/>
            <person name="Matthews C."/>
            <person name="McCusker W."/>
            <person name="McDonough S."/>
            <person name="Mehta T."/>
            <person name="Meldrim J."/>
            <person name="Meneus L."/>
            <person name="Mihai O."/>
            <person name="Mihalev A."/>
            <person name="Mihova T."/>
            <person name="Mittelman R."/>
            <person name="Mlenga V."/>
            <person name="Montmayeur A."/>
            <person name="Mulrain L."/>
            <person name="Navidi A."/>
            <person name="Naylor J."/>
            <person name="Negash T."/>
            <person name="Nguyen T."/>
            <person name="Nguyen N."/>
            <person name="Nicol R."/>
            <person name="Norbu C."/>
            <person name="Norbu N."/>
            <person name="Novod N."/>
            <person name="O'Neill B."/>
            <person name="Osman S."/>
            <person name="Markiewicz E."/>
            <person name="Oyono O.L."/>
            <person name="Patti C."/>
            <person name="Phunkhang P."/>
            <person name="Pierre F."/>
            <person name="Priest M."/>
            <person name="Raghuraman S."/>
            <person name="Rege F."/>
            <person name="Reyes R."/>
            <person name="Rise C."/>
            <person name="Rogov P."/>
            <person name="Ross K."/>
            <person name="Ryan E."/>
            <person name="Settipalli S."/>
            <person name="Shea T."/>
            <person name="Sherpa N."/>
            <person name="Shi L."/>
            <person name="Shih D."/>
            <person name="Sparrow T."/>
            <person name="Spaulding J."/>
            <person name="Stalker J."/>
            <person name="Stange-Thomann N."/>
            <person name="Stavropoulos S."/>
            <person name="Stone C."/>
            <person name="Strader C."/>
            <person name="Tesfaye S."/>
            <person name="Thomson T."/>
            <person name="Thoulutsang Y."/>
            <person name="Thoulutsang D."/>
            <person name="Topham K."/>
            <person name="Topping I."/>
            <person name="Tsamla T."/>
            <person name="Vassiliev H."/>
            <person name="Vo A."/>
            <person name="Wangchuk T."/>
            <person name="Wangdi T."/>
            <person name="Weiand M."/>
            <person name="Wilkinson J."/>
            <person name="Wilson A."/>
            <person name="Yadav S."/>
            <person name="Young G."/>
            <person name="Yu Q."/>
            <person name="Zembek L."/>
            <person name="Zhong D."/>
            <person name="Zimmer A."/>
            <person name="Zwirko Z."/>
            <person name="Jaffe D.B."/>
            <person name="Alvarez P."/>
            <person name="Brockman W."/>
            <person name="Butler J."/>
            <person name="Chin C."/>
            <person name="Gnerre S."/>
            <person name="Grabherr M."/>
            <person name="Kleber M."/>
            <person name="Mauceli E."/>
            <person name="MacCallum I."/>
        </authorList>
    </citation>
    <scope>NUCLEOTIDE SEQUENCE [LARGE SCALE GENOMIC DNA]</scope>
    <source>
        <strain evidence="8">Tucson 14024-0371.13</strain>
    </source>
</reference>
<organism evidence="7 8">
    <name type="scientific">Drosophila ananassae</name>
    <name type="common">Fruit fly</name>
    <dbReference type="NCBI Taxonomy" id="7217"/>
    <lineage>
        <taxon>Eukaryota</taxon>
        <taxon>Metazoa</taxon>
        <taxon>Ecdysozoa</taxon>
        <taxon>Arthropoda</taxon>
        <taxon>Hexapoda</taxon>
        <taxon>Insecta</taxon>
        <taxon>Pterygota</taxon>
        <taxon>Neoptera</taxon>
        <taxon>Endopterygota</taxon>
        <taxon>Diptera</taxon>
        <taxon>Brachycera</taxon>
        <taxon>Muscomorpha</taxon>
        <taxon>Ephydroidea</taxon>
        <taxon>Drosophilidae</taxon>
        <taxon>Drosophila</taxon>
        <taxon>Sophophora</taxon>
    </lineage>
</organism>